<evidence type="ECO:0000313" key="2">
    <source>
        <dbReference type="Proteomes" id="UP000812287"/>
    </source>
</evidence>
<dbReference type="EMBL" id="MU250557">
    <property type="protein sequence ID" value="KAG7441740.1"/>
    <property type="molecule type" value="Genomic_DNA"/>
</dbReference>
<comment type="caution">
    <text evidence="1">The sequence shown here is derived from an EMBL/GenBank/DDBJ whole genome shotgun (WGS) entry which is preliminary data.</text>
</comment>
<name>A0A9P8ANC1_9AGAR</name>
<evidence type="ECO:0000313" key="1">
    <source>
        <dbReference type="EMBL" id="KAG7441740.1"/>
    </source>
</evidence>
<dbReference type="Proteomes" id="UP000812287">
    <property type="component" value="Unassembled WGS sequence"/>
</dbReference>
<organism evidence="1 2">
    <name type="scientific">Guyanagaster necrorhizus</name>
    <dbReference type="NCBI Taxonomy" id="856835"/>
    <lineage>
        <taxon>Eukaryota</taxon>
        <taxon>Fungi</taxon>
        <taxon>Dikarya</taxon>
        <taxon>Basidiomycota</taxon>
        <taxon>Agaricomycotina</taxon>
        <taxon>Agaricomycetes</taxon>
        <taxon>Agaricomycetidae</taxon>
        <taxon>Agaricales</taxon>
        <taxon>Marasmiineae</taxon>
        <taxon>Physalacriaceae</taxon>
        <taxon>Guyanagaster</taxon>
    </lineage>
</organism>
<gene>
    <name evidence="1" type="ORF">BT62DRAFT_472374</name>
</gene>
<dbReference type="GeneID" id="66103369"/>
<dbReference type="OrthoDB" id="3541472at2759"/>
<accession>A0A9P8ANC1</accession>
<reference evidence="1" key="1">
    <citation type="submission" date="2020-11" db="EMBL/GenBank/DDBJ databases">
        <title>Adaptations for nitrogen fixation in a non-lichenized fungal sporocarp promotes dispersal by wood-feeding termites.</title>
        <authorList>
            <consortium name="DOE Joint Genome Institute"/>
            <person name="Koch R.A."/>
            <person name="Yoon G."/>
            <person name="Arayal U."/>
            <person name="Lail K."/>
            <person name="Amirebrahimi M."/>
            <person name="Labutti K."/>
            <person name="Lipzen A."/>
            <person name="Riley R."/>
            <person name="Barry K."/>
            <person name="Henrissat B."/>
            <person name="Grigoriev I.V."/>
            <person name="Herr J.R."/>
            <person name="Aime M.C."/>
        </authorList>
    </citation>
    <scope>NUCLEOTIDE SEQUENCE</scope>
    <source>
        <strain evidence="1">MCA 3950</strain>
    </source>
</reference>
<dbReference type="AlphaFoldDB" id="A0A9P8ANC1"/>
<dbReference type="RefSeq" id="XP_043035240.1">
    <property type="nucleotide sequence ID" value="XM_043181073.1"/>
</dbReference>
<proteinExistence type="predicted"/>
<protein>
    <submittedName>
        <fullName evidence="1">Uncharacterized protein</fullName>
    </submittedName>
</protein>
<dbReference type="SUPFAM" id="SSF52047">
    <property type="entry name" value="RNI-like"/>
    <property type="match status" value="1"/>
</dbReference>
<keyword evidence="2" id="KW-1185">Reference proteome</keyword>
<sequence>MMRSNIMDQIIHSLSNHPHLRFVKISAFGIQQDIPCAPFRGLTHLTINGHGSLDYIPAIIANSPSLFRLEVVIYRYDRHSPSHFPVLSLFCSFLEGTHSSVQKVILSGDYLSLEPSTVPALIPHFRKLSNYRLPVGFDVPDEFWNALLDAMVFLHCVSSIPGLQLRDSFLNYPGAYRGLKEVHLRLGRINAQGVQDEGRARFFLRRIIPMHSWSLINILVQTEYAGCWRFDIPMLETLLLCTNLAYVGISVDRDRARVKYNDNVITKLLNNLPQWPFLEALNIGAAVPRSVRPFQPINLP</sequence>